<dbReference type="PANTHER" id="PTHR12598">
    <property type="entry name" value="COPPER HOMEOSTASIS PROTEIN CUTC"/>
    <property type="match status" value="1"/>
</dbReference>
<dbReference type="SUPFAM" id="SSF110395">
    <property type="entry name" value="CutC-like"/>
    <property type="match status" value="1"/>
</dbReference>
<proteinExistence type="inferred from homology"/>
<dbReference type="InterPro" id="IPR036822">
    <property type="entry name" value="CutC-like_dom_sf"/>
</dbReference>
<sequence length="237" mass="24233">MSAPGVVLELAVQDVAGAMIARRRGVDRMELCGALALGGITPSVGLLETAVATGVSVHVLIRPRAGGFEYGPDERRVMLADVRSAVAAGAAGVVVGATREGLIDERFVRHVVAESPETSFHRAFDALADHDRALDTLAALGMRRLLTSGGGDRAVDRAETIARTVDRAAGRIEVMAGAGITAGNVHVLTATGVAAVHASASRHVTDPVEGRLGSATDDGYATTDDGAVQALLAALGR</sequence>
<evidence type="ECO:0000313" key="4">
    <source>
        <dbReference type="Proteomes" id="UP001164305"/>
    </source>
</evidence>
<dbReference type="RefSeq" id="WP_263593835.1">
    <property type="nucleotide sequence ID" value="NZ_CP107020.1"/>
</dbReference>
<dbReference type="PANTHER" id="PTHR12598:SF0">
    <property type="entry name" value="COPPER HOMEOSTASIS PROTEIN CUTC HOMOLOG"/>
    <property type="match status" value="1"/>
</dbReference>
<accession>A0ABY6G0I6</accession>
<dbReference type="Gene3D" id="3.20.20.380">
    <property type="entry name" value="Copper homeostasis (CutC) domain"/>
    <property type="match status" value="1"/>
</dbReference>
<evidence type="ECO:0000256" key="1">
    <source>
        <dbReference type="ARBA" id="ARBA00007768"/>
    </source>
</evidence>
<name>A0ABY6G0I6_9MICO</name>
<gene>
    <name evidence="2" type="primary">cutC</name>
    <name evidence="3" type="ORF">BRM3_13630</name>
</gene>
<protein>
    <recommendedName>
        <fullName evidence="2">PF03932 family protein CutC</fullName>
    </recommendedName>
</protein>
<organism evidence="3 4">
    <name type="scientific">Brachybacterium huguangmaarense</name>
    <dbReference type="NCBI Taxonomy" id="1652028"/>
    <lineage>
        <taxon>Bacteria</taxon>
        <taxon>Bacillati</taxon>
        <taxon>Actinomycetota</taxon>
        <taxon>Actinomycetes</taxon>
        <taxon>Micrococcales</taxon>
        <taxon>Dermabacteraceae</taxon>
        <taxon>Brachybacterium</taxon>
    </lineage>
</organism>
<comment type="subcellular location">
    <subcellularLocation>
        <location evidence="2">Cytoplasm</location>
    </subcellularLocation>
</comment>
<comment type="similarity">
    <text evidence="1 2">Belongs to the CutC family.</text>
</comment>
<dbReference type="InterPro" id="IPR005627">
    <property type="entry name" value="CutC-like"/>
</dbReference>
<reference evidence="3" key="1">
    <citation type="submission" date="2022-10" db="EMBL/GenBank/DDBJ databases">
        <title>Whole-Genome Sequencing of Brachybacterium huguangmaarense BRM-3, Isolated from Betula schmidtii.</title>
        <authorList>
            <person name="Haam D."/>
        </authorList>
    </citation>
    <scope>NUCLEOTIDE SEQUENCE</scope>
    <source>
        <strain evidence="3">BRM-3</strain>
    </source>
</reference>
<keyword evidence="2" id="KW-0963">Cytoplasm</keyword>
<keyword evidence="4" id="KW-1185">Reference proteome</keyword>
<dbReference type="Proteomes" id="UP001164305">
    <property type="component" value="Chromosome"/>
</dbReference>
<evidence type="ECO:0000313" key="3">
    <source>
        <dbReference type="EMBL" id="UYG16622.1"/>
    </source>
</evidence>
<dbReference type="Pfam" id="PF03932">
    <property type="entry name" value="CutC"/>
    <property type="match status" value="1"/>
</dbReference>
<dbReference type="EMBL" id="CP107020">
    <property type="protein sequence ID" value="UYG16622.1"/>
    <property type="molecule type" value="Genomic_DNA"/>
</dbReference>
<dbReference type="HAMAP" id="MF_00795">
    <property type="entry name" value="CutC"/>
    <property type="match status" value="1"/>
</dbReference>
<comment type="caution">
    <text evidence="2">Once thought to be involved in copper homeostasis, experiments in E.coli have shown this is not the case.</text>
</comment>
<evidence type="ECO:0000256" key="2">
    <source>
        <dbReference type="HAMAP-Rule" id="MF_00795"/>
    </source>
</evidence>